<keyword evidence="1" id="KW-0808">Transferase</keyword>
<proteinExistence type="predicted"/>
<accession>A0ABU1DMI0</accession>
<dbReference type="InterPro" id="IPR000182">
    <property type="entry name" value="GNAT_dom"/>
</dbReference>
<evidence type="ECO:0000259" key="2">
    <source>
        <dbReference type="PROSITE" id="PS51186"/>
    </source>
</evidence>
<name>A0ABU1DMI0_9ESCH</name>
<comment type="caution">
    <text evidence="3">The sequence shown here is derived from an EMBL/GenBank/DDBJ whole genome shotgun (WGS) entry which is preliminary data.</text>
</comment>
<feature type="domain" description="N-acetyltransferase" evidence="2">
    <location>
        <begin position="2"/>
        <end position="146"/>
    </location>
</feature>
<dbReference type="PANTHER" id="PTHR13947">
    <property type="entry name" value="GNAT FAMILY N-ACETYLTRANSFERASE"/>
    <property type="match status" value="1"/>
</dbReference>
<reference evidence="3 4" key="1">
    <citation type="submission" date="2023-08" db="EMBL/GenBank/DDBJ databases">
        <title>Whole-Genome Sequencing and Taxonomic description of Escherichia ruysiae strains Isolated from a healthy canine fecal sample.</title>
        <authorList>
            <person name="Liang S."/>
            <person name="Mlaga K.D."/>
            <person name="Jospin G."/>
            <person name="Uttarwar R."/>
            <person name="Marfori Z."/>
            <person name="Alvarado N."/>
            <person name="Scarsella E."/>
            <person name="Ganz H."/>
            <person name="Dione N."/>
        </authorList>
    </citation>
    <scope>NUCLEOTIDE SEQUENCE [LARGE SCALE GENOMIC DNA]</scope>
    <source>
        <strain evidence="3 4">AB136</strain>
    </source>
</reference>
<organism evidence="3 4">
    <name type="scientific">Escherichia ruysiae</name>
    <dbReference type="NCBI Taxonomy" id="2608867"/>
    <lineage>
        <taxon>Bacteria</taxon>
        <taxon>Pseudomonadati</taxon>
        <taxon>Pseudomonadota</taxon>
        <taxon>Gammaproteobacteria</taxon>
        <taxon>Enterobacterales</taxon>
        <taxon>Enterobacteriaceae</taxon>
        <taxon>Escherichia</taxon>
    </lineage>
</organism>
<evidence type="ECO:0000313" key="3">
    <source>
        <dbReference type="EMBL" id="MDR4877206.1"/>
    </source>
</evidence>
<evidence type="ECO:0000313" key="4">
    <source>
        <dbReference type="Proteomes" id="UP001256818"/>
    </source>
</evidence>
<gene>
    <name evidence="3" type="ORF">RGV86_02165</name>
</gene>
<dbReference type="Pfam" id="PF00583">
    <property type="entry name" value="Acetyltransf_1"/>
    <property type="match status" value="1"/>
</dbReference>
<keyword evidence="4" id="KW-1185">Reference proteome</keyword>
<dbReference type="InterPro" id="IPR016181">
    <property type="entry name" value="Acyl_CoA_acyltransferase"/>
</dbReference>
<dbReference type="Gene3D" id="3.40.630.30">
    <property type="match status" value="1"/>
</dbReference>
<dbReference type="Proteomes" id="UP001256818">
    <property type="component" value="Unassembled WGS sequence"/>
</dbReference>
<dbReference type="GeneID" id="86859743"/>
<dbReference type="InterPro" id="IPR050769">
    <property type="entry name" value="NAT_camello-type"/>
</dbReference>
<dbReference type="PANTHER" id="PTHR13947:SF37">
    <property type="entry name" value="LD18367P"/>
    <property type="match status" value="1"/>
</dbReference>
<dbReference type="CDD" id="cd04301">
    <property type="entry name" value="NAT_SF"/>
    <property type="match status" value="1"/>
</dbReference>
<dbReference type="SUPFAM" id="SSF55729">
    <property type="entry name" value="Acyl-CoA N-acyltransferases (Nat)"/>
    <property type="match status" value="1"/>
</dbReference>
<dbReference type="PROSITE" id="PS51186">
    <property type="entry name" value="GNAT"/>
    <property type="match status" value="1"/>
</dbReference>
<evidence type="ECO:0000256" key="1">
    <source>
        <dbReference type="ARBA" id="ARBA00022679"/>
    </source>
</evidence>
<sequence length="146" mass="16524">MVLIRTPELKDIPSLQKLFLQLGYQTDVERLENHINQKHTSLSILVAEAEKELCGVIVMNFITPVHENGLWALISALVIDESSRGTGIGKKLLIASEQIALDKGCSQIELSSSERRIRAHKFYESHGYQEVRKRFVKLLADMPIVK</sequence>
<dbReference type="EMBL" id="JAVIWS010000001">
    <property type="protein sequence ID" value="MDR4877206.1"/>
    <property type="molecule type" value="Genomic_DNA"/>
</dbReference>
<dbReference type="RefSeq" id="WP_000243017.1">
    <property type="nucleotide sequence ID" value="NZ_CABVLQ010000001.1"/>
</dbReference>
<protein>
    <submittedName>
        <fullName evidence="3">GNAT family N-acetyltransferase</fullName>
    </submittedName>
</protein>